<dbReference type="Pfam" id="PF25601">
    <property type="entry name" value="AAA_lid_14"/>
    <property type="match status" value="1"/>
</dbReference>
<dbReference type="RefSeq" id="WP_271921592.1">
    <property type="nucleotide sequence ID" value="NZ_JAQNDO010000001.1"/>
</dbReference>
<evidence type="ECO:0000256" key="2">
    <source>
        <dbReference type="ARBA" id="ARBA00022840"/>
    </source>
</evidence>
<dbReference type="EMBL" id="JAQNDO010000001">
    <property type="protein sequence ID" value="MDC0744740.1"/>
    <property type="molecule type" value="Genomic_DNA"/>
</dbReference>
<evidence type="ECO:0000313" key="7">
    <source>
        <dbReference type="EMBL" id="MDC0744740.1"/>
    </source>
</evidence>
<feature type="domain" description="Sigma-54 factor interaction" evidence="6">
    <location>
        <begin position="198"/>
        <end position="428"/>
    </location>
</feature>
<dbReference type="InterPro" id="IPR058031">
    <property type="entry name" value="AAA_lid_NorR"/>
</dbReference>
<dbReference type="Pfam" id="PF00158">
    <property type="entry name" value="Sigma54_activat"/>
    <property type="match status" value="1"/>
</dbReference>
<dbReference type="SUPFAM" id="SSF55781">
    <property type="entry name" value="GAF domain-like"/>
    <property type="match status" value="1"/>
</dbReference>
<dbReference type="InterPro" id="IPR025662">
    <property type="entry name" value="Sigma_54_int_dom_ATP-bd_1"/>
</dbReference>
<dbReference type="InterPro" id="IPR027417">
    <property type="entry name" value="P-loop_NTPase"/>
</dbReference>
<dbReference type="Gene3D" id="3.40.50.300">
    <property type="entry name" value="P-loop containing nucleotide triphosphate hydrolases"/>
    <property type="match status" value="1"/>
</dbReference>
<dbReference type="SUPFAM" id="SSF46689">
    <property type="entry name" value="Homeodomain-like"/>
    <property type="match status" value="1"/>
</dbReference>
<dbReference type="PROSITE" id="PS00676">
    <property type="entry name" value="SIGMA54_INTERACT_2"/>
    <property type="match status" value="1"/>
</dbReference>
<dbReference type="SUPFAM" id="SSF52540">
    <property type="entry name" value="P-loop containing nucleoside triphosphate hydrolases"/>
    <property type="match status" value="1"/>
</dbReference>
<dbReference type="PROSITE" id="PS00675">
    <property type="entry name" value="SIGMA54_INTERACT_1"/>
    <property type="match status" value="1"/>
</dbReference>
<evidence type="ECO:0000313" key="8">
    <source>
        <dbReference type="Proteomes" id="UP001221411"/>
    </source>
</evidence>
<keyword evidence="2" id="KW-0067">ATP-binding</keyword>
<keyword evidence="3" id="KW-0805">Transcription regulation</keyword>
<dbReference type="CDD" id="cd00009">
    <property type="entry name" value="AAA"/>
    <property type="match status" value="1"/>
</dbReference>
<organism evidence="7 8">
    <name type="scientific">Polyangium mundeleinium</name>
    <dbReference type="NCBI Taxonomy" id="2995306"/>
    <lineage>
        <taxon>Bacteria</taxon>
        <taxon>Pseudomonadati</taxon>
        <taxon>Myxococcota</taxon>
        <taxon>Polyangia</taxon>
        <taxon>Polyangiales</taxon>
        <taxon>Polyangiaceae</taxon>
        <taxon>Polyangium</taxon>
    </lineage>
</organism>
<reference evidence="7 8" key="1">
    <citation type="submission" date="2022-11" db="EMBL/GenBank/DDBJ databases">
        <title>Minimal conservation of predation-associated metabolite biosynthetic gene clusters underscores biosynthetic potential of Myxococcota including descriptions for ten novel species: Archangium lansinium sp. nov., Myxococcus landrumus sp. nov., Nannocystis bai.</title>
        <authorList>
            <person name="Ahearne A."/>
            <person name="Stevens C."/>
            <person name="Dowd S."/>
        </authorList>
    </citation>
    <scope>NUCLEOTIDE SEQUENCE [LARGE SCALE GENOMIC DNA]</scope>
    <source>
        <strain evidence="7 8">RJM3</strain>
    </source>
</reference>
<dbReference type="PROSITE" id="PS00688">
    <property type="entry name" value="SIGMA54_INTERACT_3"/>
    <property type="match status" value="1"/>
</dbReference>
<dbReference type="InterPro" id="IPR025944">
    <property type="entry name" value="Sigma_54_int_dom_CS"/>
</dbReference>
<dbReference type="Gene3D" id="1.10.10.60">
    <property type="entry name" value="Homeodomain-like"/>
    <property type="match status" value="1"/>
</dbReference>
<accession>A0ABT5ESE1</accession>
<keyword evidence="8" id="KW-1185">Reference proteome</keyword>
<dbReference type="PANTHER" id="PTHR32071">
    <property type="entry name" value="TRANSCRIPTIONAL REGULATORY PROTEIN"/>
    <property type="match status" value="1"/>
</dbReference>
<evidence type="ECO:0000256" key="1">
    <source>
        <dbReference type="ARBA" id="ARBA00022741"/>
    </source>
</evidence>
<dbReference type="Proteomes" id="UP001221411">
    <property type="component" value="Unassembled WGS sequence"/>
</dbReference>
<dbReference type="InterPro" id="IPR009057">
    <property type="entry name" value="Homeodomain-like_sf"/>
</dbReference>
<comment type="caution">
    <text evidence="7">The sequence shown here is derived from an EMBL/GenBank/DDBJ whole genome shotgun (WGS) entry which is preliminary data.</text>
</comment>
<keyword evidence="4" id="KW-0238">DNA-binding</keyword>
<dbReference type="InterPro" id="IPR002078">
    <property type="entry name" value="Sigma_54_int"/>
</dbReference>
<dbReference type="Pfam" id="PF02954">
    <property type="entry name" value="HTH_8"/>
    <property type="match status" value="1"/>
</dbReference>
<dbReference type="InterPro" id="IPR025943">
    <property type="entry name" value="Sigma_54_int_dom_ATP-bd_2"/>
</dbReference>
<name>A0ABT5ESE1_9BACT</name>
<dbReference type="PROSITE" id="PS50045">
    <property type="entry name" value="SIGMA54_INTERACT_4"/>
    <property type="match status" value="1"/>
</dbReference>
<dbReference type="InterPro" id="IPR003593">
    <property type="entry name" value="AAA+_ATPase"/>
</dbReference>
<evidence type="ECO:0000256" key="4">
    <source>
        <dbReference type="ARBA" id="ARBA00023125"/>
    </source>
</evidence>
<keyword evidence="5" id="KW-0804">Transcription</keyword>
<evidence type="ECO:0000256" key="5">
    <source>
        <dbReference type="ARBA" id="ARBA00023163"/>
    </source>
</evidence>
<keyword evidence="1" id="KW-0547">Nucleotide-binding</keyword>
<dbReference type="InterPro" id="IPR002197">
    <property type="entry name" value="HTH_Fis"/>
</dbReference>
<evidence type="ECO:0000256" key="3">
    <source>
        <dbReference type="ARBA" id="ARBA00023015"/>
    </source>
</evidence>
<dbReference type="Gene3D" id="1.10.8.60">
    <property type="match status" value="1"/>
</dbReference>
<protein>
    <submittedName>
        <fullName evidence="7">Sigma 54-interacting transcriptional regulator</fullName>
    </submittedName>
</protein>
<dbReference type="SMART" id="SM00382">
    <property type="entry name" value="AAA"/>
    <property type="match status" value="1"/>
</dbReference>
<gene>
    <name evidence="7" type="ORF">POL67_25640</name>
</gene>
<proteinExistence type="predicted"/>
<sequence>MSAATPGDPTLELLAALAEVSVHAHTLPTIVTAAAGVLASHLPLRFFEFGHCDPTLSTADALFQGPDAAAPARVHRTLPGSLAQSALADGAPRLVPVPAAERLPDDLSRARAHGAVTLVALPLHAADGPAYALLALGPLTPAFPALTPPLLGALGRLLSVALHHASVLHRVATLSRRAHADSRKLRDELQRAVLPPDVIARSPAMQTLFRDVVPLLARQDTTVLIRGESGTGKEVVAGRIHALSLRAHRPFLKVNCGALPEQLVESTLFGHERGAFTGATQRHEGYFERAHGGTLLLDEVGDLPLAAQVKLLRVLQEGEIERVGGQTPLRVDVRVLAATHRNLEAMVADGRFRADLYYRLDVFPLVVPPLRERPEDIEALVPVILSRLALRVGRIPPRVTSEALARLRAHAWPGNVRELENVLERALLLSPGDTLALPATLGAGKRGPEVSPEPGRVETYEEASRRCIAAALAACGGKLYGPGGAARLLGLKPSTLQSKMKKLGM</sequence>
<evidence type="ECO:0000259" key="6">
    <source>
        <dbReference type="PROSITE" id="PS50045"/>
    </source>
</evidence>